<protein>
    <submittedName>
        <fullName evidence="4">HDIG domain-containing protein</fullName>
    </submittedName>
</protein>
<reference evidence="5" key="1">
    <citation type="submission" date="2016-11" db="EMBL/GenBank/DDBJ databases">
        <authorList>
            <person name="Varghese N."/>
            <person name="Submissions S."/>
        </authorList>
    </citation>
    <scope>NUCLEOTIDE SEQUENCE [LARGE SCALE GENOMIC DNA]</scope>
    <source>
        <strain evidence="5">DSM 10349</strain>
    </source>
</reference>
<feature type="domain" description="PAS" evidence="1">
    <location>
        <begin position="12"/>
        <end position="56"/>
    </location>
</feature>
<dbReference type="PROSITE" id="PS51831">
    <property type="entry name" value="HD"/>
    <property type="match status" value="1"/>
</dbReference>
<dbReference type="InterPro" id="IPR006674">
    <property type="entry name" value="HD_domain"/>
</dbReference>
<dbReference type="STRING" id="1121421.SAMN02745123_02748"/>
<dbReference type="SUPFAM" id="SSF55785">
    <property type="entry name" value="PYP-like sensor domain (PAS domain)"/>
    <property type="match status" value="1"/>
</dbReference>
<dbReference type="Proteomes" id="UP000183997">
    <property type="component" value="Unassembled WGS sequence"/>
</dbReference>
<dbReference type="Gene3D" id="3.30.450.20">
    <property type="entry name" value="PAS domain"/>
    <property type="match status" value="1"/>
</dbReference>
<feature type="domain" description="HD-GYP" evidence="3">
    <location>
        <begin position="148"/>
        <end position="342"/>
    </location>
</feature>
<dbReference type="SMART" id="SM00471">
    <property type="entry name" value="HDc"/>
    <property type="match status" value="1"/>
</dbReference>
<dbReference type="InterPro" id="IPR037522">
    <property type="entry name" value="HD_GYP_dom"/>
</dbReference>
<dbReference type="AlphaFoldDB" id="A0A1M6UGN4"/>
<dbReference type="Pfam" id="PF08448">
    <property type="entry name" value="PAS_4"/>
    <property type="match status" value="1"/>
</dbReference>
<sequence>MPNMSYSKIPQLANFTKMIMASSDDLITVVDKQGIIIAMNPAVGRLLRVNVEKLIGLPIIQTVYQGRKFDYQGKYLSPIIETLETGREFKDKEVGIQAPLLLSDFICRTTTGILRDSSGKLAGVYCYDKDITKCRSLERKNENLLDKINTQQLQTVLAFSEAIGARDDYTRGHSERVAEYAQMITAAMGLQELNELVYVASLVHDVGKIGIPEHILNKPARLSEEEFQRIKDHPIIGANILKQIDTFSYLVSIVRAHHERFDGSGYPDGLIAEEIPLISRIIAVADAFEAMTSDRSYRERFSIDYAVEELKRCAGSQFDPRIVSHFVTLVCGNGLEKGFTQP</sequence>
<dbReference type="InterPro" id="IPR000014">
    <property type="entry name" value="PAS"/>
</dbReference>
<dbReference type="Gene3D" id="1.10.3210.10">
    <property type="entry name" value="Hypothetical protein af1432"/>
    <property type="match status" value="1"/>
</dbReference>
<dbReference type="PANTHER" id="PTHR43155">
    <property type="entry name" value="CYCLIC DI-GMP PHOSPHODIESTERASE PA4108-RELATED"/>
    <property type="match status" value="1"/>
</dbReference>
<dbReference type="InterPro" id="IPR013656">
    <property type="entry name" value="PAS_4"/>
</dbReference>
<dbReference type="InterPro" id="IPR003607">
    <property type="entry name" value="HD/PDEase_dom"/>
</dbReference>
<dbReference type="PANTHER" id="PTHR43155:SF2">
    <property type="entry name" value="CYCLIC DI-GMP PHOSPHODIESTERASE PA4108"/>
    <property type="match status" value="1"/>
</dbReference>
<evidence type="ECO:0000259" key="1">
    <source>
        <dbReference type="PROSITE" id="PS50112"/>
    </source>
</evidence>
<dbReference type="EMBL" id="FRAR01000020">
    <property type="protein sequence ID" value="SHK68331.1"/>
    <property type="molecule type" value="Genomic_DNA"/>
</dbReference>
<feature type="domain" description="HD" evidence="2">
    <location>
        <begin position="170"/>
        <end position="291"/>
    </location>
</feature>
<dbReference type="InterPro" id="IPR006675">
    <property type="entry name" value="HDIG_dom"/>
</dbReference>
<evidence type="ECO:0000313" key="4">
    <source>
        <dbReference type="EMBL" id="SHK68331.1"/>
    </source>
</evidence>
<accession>A0A1M6UGN4</accession>
<dbReference type="SUPFAM" id="SSF109604">
    <property type="entry name" value="HD-domain/PDEase-like"/>
    <property type="match status" value="1"/>
</dbReference>
<organism evidence="4 5">
    <name type="scientific">Desulforamulus aeronauticus DSM 10349</name>
    <dbReference type="NCBI Taxonomy" id="1121421"/>
    <lineage>
        <taxon>Bacteria</taxon>
        <taxon>Bacillati</taxon>
        <taxon>Bacillota</taxon>
        <taxon>Clostridia</taxon>
        <taxon>Eubacteriales</taxon>
        <taxon>Peptococcaceae</taxon>
        <taxon>Desulforamulus</taxon>
    </lineage>
</organism>
<evidence type="ECO:0000259" key="3">
    <source>
        <dbReference type="PROSITE" id="PS51832"/>
    </source>
</evidence>
<evidence type="ECO:0000259" key="2">
    <source>
        <dbReference type="PROSITE" id="PS51831"/>
    </source>
</evidence>
<dbReference type="Pfam" id="PF13487">
    <property type="entry name" value="HD_5"/>
    <property type="match status" value="1"/>
</dbReference>
<name>A0A1M6UGN4_9FIRM</name>
<keyword evidence="5" id="KW-1185">Reference proteome</keyword>
<dbReference type="InterPro" id="IPR035965">
    <property type="entry name" value="PAS-like_dom_sf"/>
</dbReference>
<proteinExistence type="predicted"/>
<gene>
    <name evidence="4" type="ORF">SAMN02745123_02748</name>
</gene>
<dbReference type="PROSITE" id="PS50112">
    <property type="entry name" value="PAS"/>
    <property type="match status" value="1"/>
</dbReference>
<evidence type="ECO:0000313" key="5">
    <source>
        <dbReference type="Proteomes" id="UP000183997"/>
    </source>
</evidence>
<dbReference type="CDD" id="cd00077">
    <property type="entry name" value="HDc"/>
    <property type="match status" value="1"/>
</dbReference>
<dbReference type="CDD" id="cd00130">
    <property type="entry name" value="PAS"/>
    <property type="match status" value="1"/>
</dbReference>
<dbReference type="PROSITE" id="PS51832">
    <property type="entry name" value="HD_GYP"/>
    <property type="match status" value="1"/>
</dbReference>
<dbReference type="NCBIfam" id="TIGR00277">
    <property type="entry name" value="HDIG"/>
    <property type="match status" value="1"/>
</dbReference>